<dbReference type="SUPFAM" id="SSF53098">
    <property type="entry name" value="Ribonuclease H-like"/>
    <property type="match status" value="1"/>
</dbReference>
<dbReference type="EMBL" id="JAIVGD010000013">
    <property type="protein sequence ID" value="KAH0760524.1"/>
    <property type="molecule type" value="Genomic_DNA"/>
</dbReference>
<comment type="caution">
    <text evidence="2">The sequence shown here is derived from an EMBL/GenBank/DDBJ whole genome shotgun (WGS) entry which is preliminary data.</text>
</comment>
<keyword evidence="3" id="KW-1185">Reference proteome</keyword>
<dbReference type="Proteomes" id="UP000826656">
    <property type="component" value="Unassembled WGS sequence"/>
</dbReference>
<dbReference type="InterPro" id="IPR012337">
    <property type="entry name" value="RNaseH-like_sf"/>
</dbReference>
<sequence>MVHTITVELAGGLCLFWNDDIQELGQAYKDEEAYWKQKSRDNPINDMLTREVTNEEIKQVVFDMHPLKGPGVDGIPACNDDRNIIMAQDDIVVFADASVHKEKKTASIGVVALDSYGNLLHAIGSPIQYVGKAITAEAIAIRMALENAREKGWTKVQILSDAKKCGGYGTTKKYSLVGDRDYL</sequence>
<proteinExistence type="predicted"/>
<dbReference type="Pfam" id="PF13456">
    <property type="entry name" value="RVT_3"/>
    <property type="match status" value="1"/>
</dbReference>
<evidence type="ECO:0000259" key="1">
    <source>
        <dbReference type="Pfam" id="PF13456"/>
    </source>
</evidence>
<name>A0ABQ7VAH9_SOLTU</name>
<protein>
    <recommendedName>
        <fullName evidence="1">RNase H type-1 domain-containing protein</fullName>
    </recommendedName>
</protein>
<dbReference type="InterPro" id="IPR036397">
    <property type="entry name" value="RNaseH_sf"/>
</dbReference>
<evidence type="ECO:0000313" key="2">
    <source>
        <dbReference type="EMBL" id="KAH0760524.1"/>
    </source>
</evidence>
<reference evidence="2 3" key="1">
    <citation type="journal article" date="2021" name="bioRxiv">
        <title>Chromosome-scale and haplotype-resolved genome assembly of a tetraploid potato cultivar.</title>
        <authorList>
            <person name="Sun H."/>
            <person name="Jiao W.-B."/>
            <person name="Krause K."/>
            <person name="Campoy J.A."/>
            <person name="Goel M."/>
            <person name="Folz-Donahue K."/>
            <person name="Kukat C."/>
            <person name="Huettel B."/>
            <person name="Schneeberger K."/>
        </authorList>
    </citation>
    <scope>NUCLEOTIDE SEQUENCE [LARGE SCALE GENOMIC DNA]</scope>
    <source>
        <strain evidence="2">SolTubOtavaFocal</strain>
        <tissue evidence="2">Leaves</tissue>
    </source>
</reference>
<gene>
    <name evidence="2" type="ORF">KY290_016597</name>
</gene>
<dbReference type="CDD" id="cd06222">
    <property type="entry name" value="RNase_H_like"/>
    <property type="match status" value="1"/>
</dbReference>
<organism evidence="2 3">
    <name type="scientific">Solanum tuberosum</name>
    <name type="common">Potato</name>
    <dbReference type="NCBI Taxonomy" id="4113"/>
    <lineage>
        <taxon>Eukaryota</taxon>
        <taxon>Viridiplantae</taxon>
        <taxon>Streptophyta</taxon>
        <taxon>Embryophyta</taxon>
        <taxon>Tracheophyta</taxon>
        <taxon>Spermatophyta</taxon>
        <taxon>Magnoliopsida</taxon>
        <taxon>eudicotyledons</taxon>
        <taxon>Gunneridae</taxon>
        <taxon>Pentapetalae</taxon>
        <taxon>asterids</taxon>
        <taxon>lamiids</taxon>
        <taxon>Solanales</taxon>
        <taxon>Solanaceae</taxon>
        <taxon>Solanoideae</taxon>
        <taxon>Solaneae</taxon>
        <taxon>Solanum</taxon>
    </lineage>
</organism>
<dbReference type="InterPro" id="IPR044730">
    <property type="entry name" value="RNase_H-like_dom_plant"/>
</dbReference>
<accession>A0ABQ7VAH9</accession>
<dbReference type="Gene3D" id="3.30.420.10">
    <property type="entry name" value="Ribonuclease H-like superfamily/Ribonuclease H"/>
    <property type="match status" value="1"/>
</dbReference>
<evidence type="ECO:0000313" key="3">
    <source>
        <dbReference type="Proteomes" id="UP000826656"/>
    </source>
</evidence>
<feature type="domain" description="RNase H type-1" evidence="1">
    <location>
        <begin position="95"/>
        <end position="164"/>
    </location>
</feature>
<dbReference type="InterPro" id="IPR002156">
    <property type="entry name" value="RNaseH_domain"/>
</dbReference>